<dbReference type="EMBL" id="JBBMFS010000001">
    <property type="protein sequence ID" value="MEQ2553837.1"/>
    <property type="molecule type" value="Genomic_DNA"/>
</dbReference>
<keyword evidence="1" id="KW-0812">Transmembrane</keyword>
<dbReference type="PANTHER" id="PTHR21180:SF32">
    <property type="entry name" value="ENDONUCLEASE_EXONUCLEASE_PHOSPHATASE FAMILY DOMAIN-CONTAINING PROTEIN 1"/>
    <property type="match status" value="1"/>
</dbReference>
<proteinExistence type="predicted"/>
<dbReference type="InterPro" id="IPR010994">
    <property type="entry name" value="RuvA_2-like"/>
</dbReference>
<comment type="caution">
    <text evidence="3">The sequence shown here is derived from an EMBL/GenBank/DDBJ whole genome shotgun (WGS) entry which is preliminary data.</text>
</comment>
<keyword evidence="4" id="KW-1185">Reference proteome</keyword>
<evidence type="ECO:0000313" key="3">
    <source>
        <dbReference type="EMBL" id="MEQ2553837.1"/>
    </source>
</evidence>
<dbReference type="Gene3D" id="3.10.560.10">
    <property type="entry name" value="Outer membrane lipoprotein wza domain like"/>
    <property type="match status" value="1"/>
</dbReference>
<dbReference type="InterPro" id="IPR004509">
    <property type="entry name" value="Competence_ComEA_HhH"/>
</dbReference>
<dbReference type="NCBIfam" id="TIGR00426">
    <property type="entry name" value="competence protein ComEA helix-hairpin-helix repeat region"/>
    <property type="match status" value="1"/>
</dbReference>
<dbReference type="SUPFAM" id="SSF47781">
    <property type="entry name" value="RuvA domain 2-like"/>
    <property type="match status" value="1"/>
</dbReference>
<keyword evidence="1" id="KW-1133">Transmembrane helix</keyword>
<sequence>MKKEQVIKAAAIAAVILISGVFYTVKQQSETGAAKAAVVHTEESVTQEETENTQNVTGQEEQKALCYVYICGAVVSPGVYEVPEHTRIYEVVELADGFTPEADDTVLNLAENVLDGQKLYIPKQGEITEKADTAQDVQGVGKVNINTADKTALMTLPGIGASKAEDIIQYRKENGSFQKIEDIKKISGIKDAAFNKIKELICV</sequence>
<dbReference type="Pfam" id="PF10531">
    <property type="entry name" value="SLBB"/>
    <property type="match status" value="1"/>
</dbReference>
<feature type="transmembrane region" description="Helical" evidence="1">
    <location>
        <begin position="6"/>
        <end position="25"/>
    </location>
</feature>
<dbReference type="InterPro" id="IPR019554">
    <property type="entry name" value="Soluble_ligand-bd"/>
</dbReference>
<feature type="domain" description="Soluble ligand binding" evidence="2">
    <location>
        <begin position="67"/>
        <end position="119"/>
    </location>
</feature>
<evidence type="ECO:0000313" key="4">
    <source>
        <dbReference type="Proteomes" id="UP001546774"/>
    </source>
</evidence>
<accession>A0ABV1H3U6</accession>
<evidence type="ECO:0000259" key="2">
    <source>
        <dbReference type="Pfam" id="PF10531"/>
    </source>
</evidence>
<dbReference type="Proteomes" id="UP001546774">
    <property type="component" value="Unassembled WGS sequence"/>
</dbReference>
<evidence type="ECO:0000256" key="1">
    <source>
        <dbReference type="SAM" id="Phobius"/>
    </source>
</evidence>
<gene>
    <name evidence="3" type="ORF">WMO37_02265</name>
</gene>
<reference evidence="3" key="1">
    <citation type="submission" date="2024-03" db="EMBL/GenBank/DDBJ databases">
        <title>Human intestinal bacterial collection.</title>
        <authorList>
            <person name="Pauvert C."/>
            <person name="Hitch T.C.A."/>
            <person name="Clavel T."/>
        </authorList>
    </citation>
    <scope>NUCLEOTIDE SEQUENCE [LARGE SCALE GENOMIC DNA]</scope>
    <source>
        <strain evidence="3">CLA-AA-H89B</strain>
    </source>
</reference>
<keyword evidence="1" id="KW-0472">Membrane</keyword>
<organism evidence="3 4">
    <name type="scientific">Lachnospira intestinalis</name>
    <dbReference type="NCBI Taxonomy" id="3133158"/>
    <lineage>
        <taxon>Bacteria</taxon>
        <taxon>Bacillati</taxon>
        <taxon>Bacillota</taxon>
        <taxon>Clostridia</taxon>
        <taxon>Lachnospirales</taxon>
        <taxon>Lachnospiraceae</taxon>
        <taxon>Lachnospira</taxon>
    </lineage>
</organism>
<protein>
    <submittedName>
        <fullName evidence="3">Helix-hairpin-helix domain-containing protein</fullName>
    </submittedName>
</protein>
<dbReference type="Pfam" id="PF12836">
    <property type="entry name" value="HHH_3"/>
    <property type="match status" value="1"/>
</dbReference>
<dbReference type="Gene3D" id="1.10.150.310">
    <property type="entry name" value="Tex RuvX-like domain-like"/>
    <property type="match status" value="1"/>
</dbReference>
<dbReference type="PANTHER" id="PTHR21180">
    <property type="entry name" value="ENDONUCLEASE/EXONUCLEASE/PHOSPHATASE FAMILY DOMAIN-CONTAINING PROTEIN 1"/>
    <property type="match status" value="1"/>
</dbReference>
<name>A0ABV1H3U6_9FIRM</name>
<dbReference type="InterPro" id="IPR051675">
    <property type="entry name" value="Endo/Exo/Phosphatase_dom_1"/>
</dbReference>